<reference evidence="2" key="1">
    <citation type="submission" date="2022-11" db="UniProtKB">
        <authorList>
            <consortium name="WormBaseParasite"/>
        </authorList>
    </citation>
    <scope>IDENTIFICATION</scope>
</reference>
<protein>
    <submittedName>
        <fullName evidence="2">Uncharacterized protein</fullName>
    </submittedName>
</protein>
<name>A0AC34FY82_9BILA</name>
<accession>A0AC34FY82</accession>
<dbReference type="Proteomes" id="UP000887579">
    <property type="component" value="Unplaced"/>
</dbReference>
<proteinExistence type="predicted"/>
<organism evidence="1 2">
    <name type="scientific">Panagrolaimus sp. ES5</name>
    <dbReference type="NCBI Taxonomy" id="591445"/>
    <lineage>
        <taxon>Eukaryota</taxon>
        <taxon>Metazoa</taxon>
        <taxon>Ecdysozoa</taxon>
        <taxon>Nematoda</taxon>
        <taxon>Chromadorea</taxon>
        <taxon>Rhabditida</taxon>
        <taxon>Tylenchina</taxon>
        <taxon>Panagrolaimomorpha</taxon>
        <taxon>Panagrolaimoidea</taxon>
        <taxon>Panagrolaimidae</taxon>
        <taxon>Panagrolaimus</taxon>
    </lineage>
</organism>
<sequence length="259" mass="28909">MYRFRRTFKSFADEINCYNAYVTGVNMPIISERIYVHKLTKNQIMMVITALNSASPAAVDEEVADTAEPISTSEPAGPVSGLVGDEEPDFAEKQFVDASGEEIGNKDGESQVDKKEVEEEEEKQEEEAVVFSEEHGQQIIYFCREVFEEVISWEEFRDCFIDCGYDTYQAAPILIEKLENAEGRNFDLNVTVSSTSTRVNLTPKTNKAAEVTPVSAISPASAEIQRNLEREEKSLILALKKLQVAAVLNAGNQFNCINN</sequence>
<evidence type="ECO:0000313" key="2">
    <source>
        <dbReference type="WBParaSite" id="ES5_v2.g22434.t1"/>
    </source>
</evidence>
<dbReference type="WBParaSite" id="ES5_v2.g22434.t1">
    <property type="protein sequence ID" value="ES5_v2.g22434.t1"/>
    <property type="gene ID" value="ES5_v2.g22434"/>
</dbReference>
<evidence type="ECO:0000313" key="1">
    <source>
        <dbReference type="Proteomes" id="UP000887579"/>
    </source>
</evidence>